<evidence type="ECO:0000313" key="2">
    <source>
        <dbReference type="EMBL" id="CAG6654894.1"/>
    </source>
</evidence>
<dbReference type="InterPro" id="IPR026983">
    <property type="entry name" value="DHC"/>
</dbReference>
<dbReference type="PANTHER" id="PTHR45703:SF1">
    <property type="entry name" value="DYNEINS HEAVY CHAIN"/>
    <property type="match status" value="1"/>
</dbReference>
<sequence length="122" mass="13842">MRSAEGEVVQLLDKINTAAAKGQVEKWLLQLEQGMKKSIHKNVDDAMVAYKSKKREEWVMNWPGQTVLCVGSAYWTSDVHNAIRKHPQGLVDYRDICNAQINKIVEIVRGKLPPQTRITLGE</sequence>
<dbReference type="AlphaFoldDB" id="A0A8D8RNY4"/>
<organism evidence="2">
    <name type="scientific">Cacopsylla melanoneura</name>
    <dbReference type="NCBI Taxonomy" id="428564"/>
    <lineage>
        <taxon>Eukaryota</taxon>
        <taxon>Metazoa</taxon>
        <taxon>Ecdysozoa</taxon>
        <taxon>Arthropoda</taxon>
        <taxon>Hexapoda</taxon>
        <taxon>Insecta</taxon>
        <taxon>Pterygota</taxon>
        <taxon>Neoptera</taxon>
        <taxon>Paraneoptera</taxon>
        <taxon>Hemiptera</taxon>
        <taxon>Sternorrhyncha</taxon>
        <taxon>Psylloidea</taxon>
        <taxon>Psyllidae</taxon>
        <taxon>Psyllinae</taxon>
        <taxon>Cacopsylla</taxon>
    </lineage>
</organism>
<proteinExistence type="predicted"/>
<protein>
    <submittedName>
        <fullName evidence="2">Dynein heavy chain 7, axonemal</fullName>
    </submittedName>
</protein>
<dbReference type="EMBL" id="HBUF01179448">
    <property type="protein sequence ID" value="CAG6654894.1"/>
    <property type="molecule type" value="Transcribed_RNA"/>
</dbReference>
<dbReference type="Gene3D" id="3.20.180.20">
    <property type="entry name" value="Dynein heavy chain, N-terminal domain 2"/>
    <property type="match status" value="1"/>
</dbReference>
<dbReference type="InterPro" id="IPR013602">
    <property type="entry name" value="Dynein_heavy_linker"/>
</dbReference>
<dbReference type="GO" id="GO:0007018">
    <property type="term" value="P:microtubule-based movement"/>
    <property type="evidence" value="ECO:0007669"/>
    <property type="project" value="InterPro"/>
</dbReference>
<feature type="domain" description="Dynein heavy chain linker" evidence="1">
    <location>
        <begin position="1"/>
        <end position="45"/>
    </location>
</feature>
<dbReference type="PANTHER" id="PTHR45703">
    <property type="entry name" value="DYNEIN HEAVY CHAIN"/>
    <property type="match status" value="1"/>
</dbReference>
<dbReference type="InterPro" id="IPR042228">
    <property type="entry name" value="Dynein_linker_3"/>
</dbReference>
<dbReference type="GO" id="GO:0045505">
    <property type="term" value="F:dynein intermediate chain binding"/>
    <property type="evidence" value="ECO:0007669"/>
    <property type="project" value="InterPro"/>
</dbReference>
<dbReference type="GO" id="GO:0051959">
    <property type="term" value="F:dynein light intermediate chain binding"/>
    <property type="evidence" value="ECO:0007669"/>
    <property type="project" value="InterPro"/>
</dbReference>
<accession>A0A8D8RNY4</accession>
<dbReference type="EMBL" id="HBUF01179447">
    <property type="protein sequence ID" value="CAG6654893.1"/>
    <property type="molecule type" value="Transcribed_RNA"/>
</dbReference>
<dbReference type="Pfam" id="PF08393">
    <property type="entry name" value="DHC_N2"/>
    <property type="match status" value="1"/>
</dbReference>
<name>A0A8D8RNY4_9HEMI</name>
<reference evidence="2" key="1">
    <citation type="submission" date="2021-05" db="EMBL/GenBank/DDBJ databases">
        <authorList>
            <person name="Alioto T."/>
            <person name="Alioto T."/>
            <person name="Gomez Garrido J."/>
        </authorList>
    </citation>
    <scope>NUCLEOTIDE SEQUENCE</scope>
</reference>
<dbReference type="Gene3D" id="1.20.58.1120">
    <property type="match status" value="1"/>
</dbReference>
<dbReference type="GO" id="GO:0030286">
    <property type="term" value="C:dynein complex"/>
    <property type="evidence" value="ECO:0007669"/>
    <property type="project" value="InterPro"/>
</dbReference>
<evidence type="ECO:0000259" key="1">
    <source>
        <dbReference type="Pfam" id="PF08393"/>
    </source>
</evidence>